<feature type="region of interest" description="Disordered" evidence="1">
    <location>
        <begin position="57"/>
        <end position="102"/>
    </location>
</feature>
<proteinExistence type="predicted"/>
<gene>
    <name evidence="2" type="ORF">METZ01_LOCUS382610</name>
</gene>
<reference evidence="2" key="1">
    <citation type="submission" date="2018-05" db="EMBL/GenBank/DDBJ databases">
        <authorList>
            <person name="Lanie J.A."/>
            <person name="Ng W.-L."/>
            <person name="Kazmierczak K.M."/>
            <person name="Andrzejewski T.M."/>
            <person name="Davidsen T.M."/>
            <person name="Wayne K.J."/>
            <person name="Tettelin H."/>
            <person name="Glass J.I."/>
            <person name="Rusch D."/>
            <person name="Podicherti R."/>
            <person name="Tsui H.-C.T."/>
            <person name="Winkler M.E."/>
        </authorList>
    </citation>
    <scope>NUCLEOTIDE SEQUENCE</scope>
</reference>
<protein>
    <submittedName>
        <fullName evidence="2">Uncharacterized protein</fullName>
    </submittedName>
</protein>
<dbReference type="AlphaFoldDB" id="A0A382U618"/>
<sequence>MKAKLMTLPDFPRGGAWPPSVRTVRRSVKSDNERDLRHHLLFFSPEREHYGGTATVKVEEGGGNGRSVCPESPGLHARYKGQDNGLRHRKVEAIPKPARNSD</sequence>
<evidence type="ECO:0000313" key="2">
    <source>
        <dbReference type="EMBL" id="SVD29756.1"/>
    </source>
</evidence>
<accession>A0A382U618</accession>
<dbReference type="EMBL" id="UINC01141801">
    <property type="protein sequence ID" value="SVD29756.1"/>
    <property type="molecule type" value="Genomic_DNA"/>
</dbReference>
<name>A0A382U618_9ZZZZ</name>
<evidence type="ECO:0000256" key="1">
    <source>
        <dbReference type="SAM" id="MobiDB-lite"/>
    </source>
</evidence>
<organism evidence="2">
    <name type="scientific">marine metagenome</name>
    <dbReference type="NCBI Taxonomy" id="408172"/>
    <lineage>
        <taxon>unclassified sequences</taxon>
        <taxon>metagenomes</taxon>
        <taxon>ecological metagenomes</taxon>
    </lineage>
</organism>